<dbReference type="Gene3D" id="3.40.1690.10">
    <property type="entry name" value="secretion proteins EscU"/>
    <property type="match status" value="1"/>
</dbReference>
<dbReference type="EMBL" id="JAHLFV010000182">
    <property type="protein sequence ID" value="MBU3850433.1"/>
    <property type="molecule type" value="Genomic_DNA"/>
</dbReference>
<dbReference type="SUPFAM" id="SSF160544">
    <property type="entry name" value="EscU C-terminal domain-like"/>
    <property type="match status" value="1"/>
</dbReference>
<proteinExistence type="inferred from homology"/>
<reference evidence="2" key="1">
    <citation type="journal article" date="2021" name="PeerJ">
        <title>Extensive microbial diversity within the chicken gut microbiome revealed by metagenomics and culture.</title>
        <authorList>
            <person name="Gilroy R."/>
            <person name="Ravi A."/>
            <person name="Getino M."/>
            <person name="Pursley I."/>
            <person name="Horton D.L."/>
            <person name="Alikhan N.F."/>
            <person name="Baker D."/>
            <person name="Gharbi K."/>
            <person name="Hall N."/>
            <person name="Watson M."/>
            <person name="Adriaenssens E.M."/>
            <person name="Foster-Nyarko E."/>
            <person name="Jarju S."/>
            <person name="Secka A."/>
            <person name="Antonio M."/>
            <person name="Oren A."/>
            <person name="Chaudhuri R.R."/>
            <person name="La Ragione R."/>
            <person name="Hildebrand F."/>
            <person name="Pallen M.J."/>
        </authorList>
    </citation>
    <scope>NUCLEOTIDE SEQUENCE</scope>
    <source>
        <strain evidence="2">Gambia15-2214</strain>
    </source>
</reference>
<reference evidence="2" key="2">
    <citation type="submission" date="2021-04" db="EMBL/GenBank/DDBJ databases">
        <authorList>
            <person name="Gilroy R."/>
        </authorList>
    </citation>
    <scope>NUCLEOTIDE SEQUENCE</scope>
    <source>
        <strain evidence="2">Gambia15-2214</strain>
    </source>
</reference>
<comment type="similarity">
    <text evidence="1">Belongs to the type III secretion exporter family.</text>
</comment>
<evidence type="ECO:0000256" key="1">
    <source>
        <dbReference type="ARBA" id="ARBA00010690"/>
    </source>
</evidence>
<evidence type="ECO:0000313" key="3">
    <source>
        <dbReference type="Proteomes" id="UP000823914"/>
    </source>
</evidence>
<gene>
    <name evidence="2" type="ORF">IAA16_07710</name>
</gene>
<evidence type="ECO:0000313" key="2">
    <source>
        <dbReference type="EMBL" id="MBU3850433.1"/>
    </source>
</evidence>
<dbReference type="Proteomes" id="UP000823914">
    <property type="component" value="Unassembled WGS sequence"/>
</dbReference>
<sequence length="85" mass="9531">MKQKAVGLVYPEGAEAPFITVNVQGHLAEKVLEIAEKHKIPIEKDKVLADTLSLYEVGSYIPENTYEALAKIFAFIQRSEKLQND</sequence>
<name>A0A9E2L2J2_9SPIR</name>
<dbReference type="InterPro" id="IPR006135">
    <property type="entry name" value="T3SS_substrate_exporter"/>
</dbReference>
<dbReference type="GO" id="GO:0005886">
    <property type="term" value="C:plasma membrane"/>
    <property type="evidence" value="ECO:0007669"/>
    <property type="project" value="TreeGrafter"/>
</dbReference>
<dbReference type="InterPro" id="IPR029025">
    <property type="entry name" value="T3SS_substrate_exporter_C"/>
</dbReference>
<organism evidence="2 3">
    <name type="scientific">Candidatus Treponema excrementipullorum</name>
    <dbReference type="NCBI Taxonomy" id="2838768"/>
    <lineage>
        <taxon>Bacteria</taxon>
        <taxon>Pseudomonadati</taxon>
        <taxon>Spirochaetota</taxon>
        <taxon>Spirochaetia</taxon>
        <taxon>Spirochaetales</taxon>
        <taxon>Treponemataceae</taxon>
        <taxon>Treponema</taxon>
    </lineage>
</organism>
<protein>
    <submittedName>
        <fullName evidence="2">EscU/YscU/HrcU family type III secretion system export apparatus switch protein</fullName>
    </submittedName>
</protein>
<dbReference type="PANTHER" id="PTHR30531:SF12">
    <property type="entry name" value="FLAGELLAR BIOSYNTHETIC PROTEIN FLHB"/>
    <property type="match status" value="1"/>
</dbReference>
<dbReference type="GO" id="GO:0009306">
    <property type="term" value="P:protein secretion"/>
    <property type="evidence" value="ECO:0007669"/>
    <property type="project" value="InterPro"/>
</dbReference>
<dbReference type="Pfam" id="PF01312">
    <property type="entry name" value="Bac_export_2"/>
    <property type="match status" value="1"/>
</dbReference>
<accession>A0A9E2L2J2</accession>
<comment type="caution">
    <text evidence="2">The sequence shown here is derived from an EMBL/GenBank/DDBJ whole genome shotgun (WGS) entry which is preliminary data.</text>
</comment>
<dbReference type="AlphaFoldDB" id="A0A9E2L2J2"/>
<dbReference type="PANTHER" id="PTHR30531">
    <property type="entry name" value="FLAGELLAR BIOSYNTHETIC PROTEIN FLHB"/>
    <property type="match status" value="1"/>
</dbReference>